<comment type="caution">
    <text evidence="2">The sequence shown here is derived from an EMBL/GenBank/DDBJ whole genome shotgun (WGS) entry which is preliminary data.</text>
</comment>
<gene>
    <name evidence="2" type="ORF">Pfra01_001618500</name>
</gene>
<dbReference type="Proteomes" id="UP001165121">
    <property type="component" value="Unassembled WGS sequence"/>
</dbReference>
<accession>A0A9W7CWB7</accession>
<sequence length="194" mass="21881">MPRTPKTCRLLLWSYKVARIPSAEFPGVSLCHLWFFTMRWFSSNCTTAMYPSSLESQAGGDKTSRRINLLPLGDRQKSKKSRSEKLRTPNSESTSVRTPEVSIAHELKRLPLSNTALVVWLMSAGHSLPVATAKTMHPSSRTSWTNADFSISGMDWLKTAEIEEWQRTRVFGQRKVARTAATPVSRRCLVAQLL</sequence>
<organism evidence="2 3">
    <name type="scientific">Phytophthora fragariaefolia</name>
    <dbReference type="NCBI Taxonomy" id="1490495"/>
    <lineage>
        <taxon>Eukaryota</taxon>
        <taxon>Sar</taxon>
        <taxon>Stramenopiles</taxon>
        <taxon>Oomycota</taxon>
        <taxon>Peronosporomycetes</taxon>
        <taxon>Peronosporales</taxon>
        <taxon>Peronosporaceae</taxon>
        <taxon>Phytophthora</taxon>
    </lineage>
</organism>
<evidence type="ECO:0000313" key="2">
    <source>
        <dbReference type="EMBL" id="GMF45338.1"/>
    </source>
</evidence>
<keyword evidence="3" id="KW-1185">Reference proteome</keyword>
<dbReference type="AlphaFoldDB" id="A0A9W7CWB7"/>
<protein>
    <submittedName>
        <fullName evidence="2">Unnamed protein product</fullName>
    </submittedName>
</protein>
<feature type="region of interest" description="Disordered" evidence="1">
    <location>
        <begin position="54"/>
        <end position="99"/>
    </location>
</feature>
<reference evidence="2" key="1">
    <citation type="submission" date="2023-04" db="EMBL/GenBank/DDBJ databases">
        <title>Phytophthora fragariaefolia NBRC 109709.</title>
        <authorList>
            <person name="Ichikawa N."/>
            <person name="Sato H."/>
            <person name="Tonouchi N."/>
        </authorList>
    </citation>
    <scope>NUCLEOTIDE SEQUENCE</scope>
    <source>
        <strain evidence="2">NBRC 109709</strain>
    </source>
</reference>
<evidence type="ECO:0000313" key="3">
    <source>
        <dbReference type="Proteomes" id="UP001165121"/>
    </source>
</evidence>
<evidence type="ECO:0000256" key="1">
    <source>
        <dbReference type="SAM" id="MobiDB-lite"/>
    </source>
</evidence>
<feature type="compositionally biased region" description="Polar residues" evidence="1">
    <location>
        <begin position="88"/>
        <end position="97"/>
    </location>
</feature>
<proteinExistence type="predicted"/>
<dbReference type="EMBL" id="BSXT01001806">
    <property type="protein sequence ID" value="GMF45338.1"/>
    <property type="molecule type" value="Genomic_DNA"/>
</dbReference>
<name>A0A9W7CWB7_9STRA</name>